<reference evidence="1" key="2">
    <citation type="journal article" date="2022" name="New Phytol.">
        <title>Evolutionary transition to the ectomycorrhizal habit in the genomes of a hyperdiverse lineage of mushroom-forming fungi.</title>
        <authorList>
            <person name="Looney B."/>
            <person name="Miyauchi S."/>
            <person name="Morin E."/>
            <person name="Drula E."/>
            <person name="Courty P.E."/>
            <person name="Kohler A."/>
            <person name="Kuo A."/>
            <person name="LaButti K."/>
            <person name="Pangilinan J."/>
            <person name="Lipzen A."/>
            <person name="Riley R."/>
            <person name="Andreopoulos W."/>
            <person name="He G."/>
            <person name="Johnson J."/>
            <person name="Nolan M."/>
            <person name="Tritt A."/>
            <person name="Barry K.W."/>
            <person name="Grigoriev I.V."/>
            <person name="Nagy L.G."/>
            <person name="Hibbett D."/>
            <person name="Henrissat B."/>
            <person name="Matheny P.B."/>
            <person name="Labbe J."/>
            <person name="Martin F.M."/>
        </authorList>
    </citation>
    <scope>NUCLEOTIDE SEQUENCE</scope>
    <source>
        <strain evidence="1">FP105234-sp</strain>
    </source>
</reference>
<gene>
    <name evidence="1" type="ORF">FA95DRAFT_1577656</name>
</gene>
<sequence>MPIPPIPFDIQLDIIQSVYIVSQSHDIDYRTLSSCALVCRDWLTPAQRLLFRRIPPARHSLDALIILHAFATNPHLCTYVRSFPTNISDTWYMHRRYILRPSFPHLAELHYLYGRPSMPALHALGLRPSVLVYDSTPDAEWLPAVIEALPSVRHLVLNEACGLLNFMLPPNAHLLSIKYGTTIDFAKFSILPGPAARAAADISFHELHLGYLHFPAKMAGVALCIARNLRSLTLWMLVPSNATLEQLTALESLVIGGLPKTPLALPRTLRHFGLHQRLYDLGMRADRTQASLPDTGVSPSAVPLAVSLLNIELSELCVVWVTRCSKAYVRQALNTASEARGAEFLEYADTESFPNVVLYGSCQRALTTLDWPDMNTQTRDQL</sequence>
<dbReference type="EMBL" id="MU276318">
    <property type="protein sequence ID" value="KAI0039335.1"/>
    <property type="molecule type" value="Genomic_DNA"/>
</dbReference>
<reference evidence="1" key="1">
    <citation type="submission" date="2021-02" db="EMBL/GenBank/DDBJ databases">
        <authorList>
            <consortium name="DOE Joint Genome Institute"/>
            <person name="Ahrendt S."/>
            <person name="Looney B.P."/>
            <person name="Miyauchi S."/>
            <person name="Morin E."/>
            <person name="Drula E."/>
            <person name="Courty P.E."/>
            <person name="Chicoki N."/>
            <person name="Fauchery L."/>
            <person name="Kohler A."/>
            <person name="Kuo A."/>
            <person name="Labutti K."/>
            <person name="Pangilinan J."/>
            <person name="Lipzen A."/>
            <person name="Riley R."/>
            <person name="Andreopoulos W."/>
            <person name="He G."/>
            <person name="Johnson J."/>
            <person name="Barry K.W."/>
            <person name="Grigoriev I.V."/>
            <person name="Nagy L."/>
            <person name="Hibbett D."/>
            <person name="Henrissat B."/>
            <person name="Matheny P.B."/>
            <person name="Labbe J."/>
            <person name="Martin F."/>
        </authorList>
    </citation>
    <scope>NUCLEOTIDE SEQUENCE</scope>
    <source>
        <strain evidence="1">FP105234-sp</strain>
    </source>
</reference>
<comment type="caution">
    <text evidence="1">The sequence shown here is derived from an EMBL/GenBank/DDBJ whole genome shotgun (WGS) entry which is preliminary data.</text>
</comment>
<protein>
    <submittedName>
        <fullName evidence="1">Uncharacterized protein</fullName>
    </submittedName>
</protein>
<keyword evidence="2" id="KW-1185">Reference proteome</keyword>
<dbReference type="Proteomes" id="UP000814033">
    <property type="component" value="Unassembled WGS sequence"/>
</dbReference>
<name>A0ACB8R5W8_9AGAM</name>
<accession>A0ACB8R5W8</accession>
<proteinExistence type="predicted"/>
<evidence type="ECO:0000313" key="1">
    <source>
        <dbReference type="EMBL" id="KAI0039335.1"/>
    </source>
</evidence>
<evidence type="ECO:0000313" key="2">
    <source>
        <dbReference type="Proteomes" id="UP000814033"/>
    </source>
</evidence>
<organism evidence="1 2">
    <name type="scientific">Auriscalpium vulgare</name>
    <dbReference type="NCBI Taxonomy" id="40419"/>
    <lineage>
        <taxon>Eukaryota</taxon>
        <taxon>Fungi</taxon>
        <taxon>Dikarya</taxon>
        <taxon>Basidiomycota</taxon>
        <taxon>Agaricomycotina</taxon>
        <taxon>Agaricomycetes</taxon>
        <taxon>Russulales</taxon>
        <taxon>Auriscalpiaceae</taxon>
        <taxon>Auriscalpium</taxon>
    </lineage>
</organism>